<evidence type="ECO:0000259" key="3">
    <source>
        <dbReference type="Pfam" id="PF03358"/>
    </source>
</evidence>
<evidence type="ECO:0000313" key="4">
    <source>
        <dbReference type="EMBL" id="MBB6214228.1"/>
    </source>
</evidence>
<dbReference type="AlphaFoldDB" id="A0A841KQ42"/>
<comment type="caution">
    <text evidence="4">The sequence shown here is derived from an EMBL/GenBank/DDBJ whole genome shotgun (WGS) entry which is preliminary data.</text>
</comment>
<dbReference type="Pfam" id="PF03358">
    <property type="entry name" value="FMN_red"/>
    <property type="match status" value="1"/>
</dbReference>
<sequence length="218" mass="24679">MKIIAFNGSPRKNGNTAILLNKVLEGAASQGAETEVIHLYDLNYKGCISCFSCRLKNRQSYGKCAVNDDLTAIFKAVEKSDSIILGSPIYMGSLTGEMKSFLERLLYPLFDAENLSTLFKKKIVTGFIYTMGVNEIQIKEFGYEQRLSDIEITMQLIFGTFESLIVTDTYQYDDYSKYVIPASVNPAEKSKRRKEVFPKDCQKAFEMGERFAKQTNII</sequence>
<dbReference type="Gene3D" id="3.40.50.360">
    <property type="match status" value="1"/>
</dbReference>
<proteinExistence type="predicted"/>
<feature type="domain" description="NADPH-dependent FMN reductase-like" evidence="3">
    <location>
        <begin position="1"/>
        <end position="132"/>
    </location>
</feature>
<dbReference type="PANTHER" id="PTHR43278:SF2">
    <property type="entry name" value="IRON-SULFUR FLAVOPROTEIN"/>
    <property type="match status" value="1"/>
</dbReference>
<keyword evidence="5" id="KW-1185">Reference proteome</keyword>
<dbReference type="InterPro" id="IPR029039">
    <property type="entry name" value="Flavoprotein-like_sf"/>
</dbReference>
<dbReference type="InterPro" id="IPR005025">
    <property type="entry name" value="FMN_Rdtase-like_dom"/>
</dbReference>
<evidence type="ECO:0000313" key="5">
    <source>
        <dbReference type="Proteomes" id="UP000579281"/>
    </source>
</evidence>
<name>A0A841KQ42_9FIRM</name>
<dbReference type="RefSeq" id="WP_184307425.1">
    <property type="nucleotide sequence ID" value="NZ_JACHEN010000001.1"/>
</dbReference>
<organism evidence="4 5">
    <name type="scientific">Anaerosolibacter carboniphilus</name>
    <dbReference type="NCBI Taxonomy" id="1417629"/>
    <lineage>
        <taxon>Bacteria</taxon>
        <taxon>Bacillati</taxon>
        <taxon>Bacillota</taxon>
        <taxon>Clostridia</taxon>
        <taxon>Peptostreptococcales</taxon>
        <taxon>Thermotaleaceae</taxon>
        <taxon>Anaerosolibacter</taxon>
    </lineage>
</organism>
<dbReference type="EMBL" id="JACHEN010000001">
    <property type="protein sequence ID" value="MBB6214228.1"/>
    <property type="molecule type" value="Genomic_DNA"/>
</dbReference>
<gene>
    <name evidence="4" type="ORF">HNQ80_000297</name>
</gene>
<reference evidence="4 5" key="1">
    <citation type="submission" date="2020-08" db="EMBL/GenBank/DDBJ databases">
        <title>Genomic Encyclopedia of Type Strains, Phase IV (KMG-IV): sequencing the most valuable type-strain genomes for metagenomic binning, comparative biology and taxonomic classification.</title>
        <authorList>
            <person name="Goeker M."/>
        </authorList>
    </citation>
    <scope>NUCLEOTIDE SEQUENCE [LARGE SCALE GENOMIC DNA]</scope>
    <source>
        <strain evidence="4 5">DSM 103526</strain>
    </source>
</reference>
<keyword evidence="1" id="KW-0285">Flavoprotein</keyword>
<dbReference type="GO" id="GO:0016491">
    <property type="term" value="F:oxidoreductase activity"/>
    <property type="evidence" value="ECO:0007669"/>
    <property type="project" value="InterPro"/>
</dbReference>
<dbReference type="InterPro" id="IPR051796">
    <property type="entry name" value="ISF_SsuE-like"/>
</dbReference>
<evidence type="ECO:0000256" key="1">
    <source>
        <dbReference type="ARBA" id="ARBA00022630"/>
    </source>
</evidence>
<dbReference type="Proteomes" id="UP000579281">
    <property type="component" value="Unassembled WGS sequence"/>
</dbReference>
<keyword evidence="2" id="KW-0288">FMN</keyword>
<protein>
    <submittedName>
        <fullName evidence="4">Multimeric flavodoxin WrbA</fullName>
    </submittedName>
</protein>
<accession>A0A841KQ42</accession>
<dbReference type="SUPFAM" id="SSF52218">
    <property type="entry name" value="Flavoproteins"/>
    <property type="match status" value="1"/>
</dbReference>
<evidence type="ECO:0000256" key="2">
    <source>
        <dbReference type="ARBA" id="ARBA00022643"/>
    </source>
</evidence>
<dbReference type="PANTHER" id="PTHR43278">
    <property type="entry name" value="NAD(P)H-DEPENDENT FMN-CONTAINING OXIDOREDUCTASE YWQN-RELATED"/>
    <property type="match status" value="1"/>
</dbReference>